<keyword evidence="16" id="KW-0411">Iron-sulfur</keyword>
<dbReference type="PRINTS" id="PR00344">
    <property type="entry name" value="BCTRLSENSOR"/>
</dbReference>
<dbReference type="PANTHER" id="PTHR24421">
    <property type="entry name" value="NITRATE/NITRITE SENSOR PROTEIN NARX-RELATED"/>
    <property type="match status" value="1"/>
</dbReference>
<name>A0A0K2SGW3_LIMPI</name>
<dbReference type="RefSeq" id="WP_068133163.1">
    <property type="nucleotide sequence ID" value="NZ_AP014924.1"/>
</dbReference>
<keyword evidence="7" id="KW-0963">Cytoplasm</keyword>
<reference evidence="23" key="1">
    <citation type="submission" date="2015-07" db="EMBL/GenBank/DDBJ databases">
        <title>Complete genome sequence and phylogenetic analysis of Limnochorda pilosa.</title>
        <authorList>
            <person name="Watanabe M."/>
            <person name="Kojima H."/>
            <person name="Fukui M."/>
        </authorList>
    </citation>
    <scope>NUCLEOTIDE SEQUENCE [LARGE SCALE GENOMIC DNA]</scope>
    <source>
        <strain evidence="23">HC45</strain>
    </source>
</reference>
<keyword evidence="20" id="KW-1133">Transmembrane helix</keyword>
<keyword evidence="11" id="KW-0547">Nucleotide-binding</keyword>
<feature type="domain" description="Histidine kinase" evidence="21">
    <location>
        <begin position="339"/>
        <end position="430"/>
    </location>
</feature>
<feature type="transmembrane region" description="Helical" evidence="20">
    <location>
        <begin position="83"/>
        <end position="101"/>
    </location>
</feature>
<sequence length="445" mass="49751">MALQMSSRRHVGLLTHRWLDAYTRSRWQAGALFALCLAVLDRFFALPYPLLPLLALTAVYAALQPLFTALLERFDESDASMAGVELVVDSLLVAGVLYWTGGVESPFHWLWIVMVMLAALAGGRRASLLMAAWITGLDAIEMGFEYWGILPHHHVDIMPNHPLGQFLDPRAVAVNLAINGLFFLVAGYLSGILVETAQHQARRLGVVEQELRRQEETRKRLLRQVVTAQEEERKRVARELHDESSQMVTALLLNVKHVEQQIRAGGDISGPIRTVETLADRALSALGRVIWALRPQDLDELGLVAAVRHAAETVLGASAAVHFDARIDRELPDEVEITLYRVLQEAITNVARHAHARQVWIDLHEDETGVRLRVEDDGVGFRPDEVRREPEGGIGLSGMEERIRLFDGSFELDSAPGRGTRVTAWIPLESEEVQPDEARARADRR</sequence>
<feature type="transmembrane region" description="Helical" evidence="20">
    <location>
        <begin position="130"/>
        <end position="150"/>
    </location>
</feature>
<dbReference type="GO" id="GO:0051539">
    <property type="term" value="F:4 iron, 4 sulfur cluster binding"/>
    <property type="evidence" value="ECO:0007669"/>
    <property type="project" value="UniProtKB-KW"/>
</dbReference>
<dbReference type="GO" id="GO:0046872">
    <property type="term" value="F:metal ion binding"/>
    <property type="evidence" value="ECO:0007669"/>
    <property type="project" value="UniProtKB-KW"/>
</dbReference>
<keyword evidence="15" id="KW-0902">Two-component regulatory system</keyword>
<evidence type="ECO:0000256" key="10">
    <source>
        <dbReference type="ARBA" id="ARBA00022723"/>
    </source>
</evidence>
<keyword evidence="20" id="KW-0472">Membrane</keyword>
<dbReference type="GO" id="GO:0016020">
    <property type="term" value="C:membrane"/>
    <property type="evidence" value="ECO:0007669"/>
    <property type="project" value="InterPro"/>
</dbReference>
<evidence type="ECO:0000259" key="21">
    <source>
        <dbReference type="PROSITE" id="PS50109"/>
    </source>
</evidence>
<dbReference type="AlphaFoldDB" id="A0A0K2SGW3"/>
<evidence type="ECO:0000256" key="6">
    <source>
        <dbReference type="ARBA" id="ARBA00022485"/>
    </source>
</evidence>
<reference evidence="23" key="2">
    <citation type="journal article" date="2016" name="Int. J. Syst. Evol. Microbiol.">
        <title>Complete genome sequence and cell structure of Limnochorda pilosa, a Gram-negative spore-former within the phylum Firmicutes.</title>
        <authorList>
            <person name="Watanabe M."/>
            <person name="Kojima H."/>
            <person name="Fukui M."/>
        </authorList>
    </citation>
    <scope>NUCLEOTIDE SEQUENCE [LARGE SCALE GENOMIC DNA]</scope>
    <source>
        <strain evidence="23">HC45</strain>
    </source>
</reference>
<comment type="cofactor">
    <cofactor evidence="2">
        <name>[4Fe-4S] cluster</name>
        <dbReference type="ChEBI" id="CHEBI:49883"/>
    </cofactor>
</comment>
<dbReference type="PANTHER" id="PTHR24421:SF10">
    <property type="entry name" value="NITRATE_NITRITE SENSOR PROTEIN NARQ"/>
    <property type="match status" value="1"/>
</dbReference>
<feature type="transmembrane region" description="Helical" evidence="20">
    <location>
        <begin position="27"/>
        <end position="45"/>
    </location>
</feature>
<organism evidence="22 23">
    <name type="scientific">Limnochorda pilosa</name>
    <dbReference type="NCBI Taxonomy" id="1555112"/>
    <lineage>
        <taxon>Bacteria</taxon>
        <taxon>Bacillati</taxon>
        <taxon>Bacillota</taxon>
        <taxon>Limnochordia</taxon>
        <taxon>Limnochordales</taxon>
        <taxon>Limnochordaceae</taxon>
        <taxon>Limnochorda</taxon>
    </lineage>
</organism>
<dbReference type="KEGG" id="lpil:LIP_0217"/>
<evidence type="ECO:0000313" key="22">
    <source>
        <dbReference type="EMBL" id="BAS26074.1"/>
    </source>
</evidence>
<keyword evidence="20" id="KW-0812">Transmembrane</keyword>
<dbReference type="Gene3D" id="3.30.565.10">
    <property type="entry name" value="Histidine kinase-like ATPase, C-terminal domain"/>
    <property type="match status" value="1"/>
</dbReference>
<evidence type="ECO:0000256" key="20">
    <source>
        <dbReference type="SAM" id="Phobius"/>
    </source>
</evidence>
<dbReference type="InterPro" id="IPR005467">
    <property type="entry name" value="His_kinase_dom"/>
</dbReference>
<evidence type="ECO:0000256" key="16">
    <source>
        <dbReference type="ARBA" id="ARBA00023014"/>
    </source>
</evidence>
<evidence type="ECO:0000256" key="15">
    <source>
        <dbReference type="ARBA" id="ARBA00023012"/>
    </source>
</evidence>
<evidence type="ECO:0000256" key="9">
    <source>
        <dbReference type="ARBA" id="ARBA00022679"/>
    </source>
</evidence>
<feature type="transmembrane region" description="Helical" evidence="20">
    <location>
        <begin position="107"/>
        <end position="123"/>
    </location>
</feature>
<dbReference type="InterPro" id="IPR050482">
    <property type="entry name" value="Sensor_HK_TwoCompSys"/>
</dbReference>
<dbReference type="GO" id="GO:0005524">
    <property type="term" value="F:ATP binding"/>
    <property type="evidence" value="ECO:0007669"/>
    <property type="project" value="UniProtKB-KW"/>
</dbReference>
<evidence type="ECO:0000256" key="19">
    <source>
        <dbReference type="SAM" id="Coils"/>
    </source>
</evidence>
<feature type="transmembrane region" description="Helical" evidence="20">
    <location>
        <begin position="170"/>
        <end position="194"/>
    </location>
</feature>
<evidence type="ECO:0000256" key="3">
    <source>
        <dbReference type="ARBA" id="ARBA00004496"/>
    </source>
</evidence>
<dbReference type="InterPro" id="IPR004358">
    <property type="entry name" value="Sig_transdc_His_kin-like_C"/>
</dbReference>
<comment type="function">
    <text evidence="17">Member of the two-component regulatory system NreB/NreC involved in the control of dissimilatory nitrate/nitrite reduction in response to oxygen. NreB functions as a direct oxygen sensor histidine kinase which is autophosphorylated, in the absence of oxygen, probably at the conserved histidine residue, and transfers its phosphate group probably to a conserved aspartate residue of NreC. NreB/NreC activates the expression of the nitrate (narGHJI) and nitrite (nir) reductase operons, as well as the putative nitrate transporter gene narT.</text>
</comment>
<keyword evidence="12" id="KW-0418">Kinase</keyword>
<feature type="coiled-coil region" evidence="19">
    <location>
        <begin position="204"/>
        <end position="231"/>
    </location>
</feature>
<dbReference type="PROSITE" id="PS50109">
    <property type="entry name" value="HIS_KIN"/>
    <property type="match status" value="1"/>
</dbReference>
<comment type="catalytic activity">
    <reaction evidence="1">
        <text>ATP + protein L-histidine = ADP + protein N-phospho-L-histidine.</text>
        <dbReference type="EC" id="2.7.13.3"/>
    </reaction>
</comment>
<evidence type="ECO:0000313" key="23">
    <source>
        <dbReference type="Proteomes" id="UP000065807"/>
    </source>
</evidence>
<dbReference type="EMBL" id="AP014924">
    <property type="protein sequence ID" value="BAS26074.1"/>
    <property type="molecule type" value="Genomic_DNA"/>
</dbReference>
<dbReference type="GO" id="GO:0000155">
    <property type="term" value="F:phosphorelay sensor kinase activity"/>
    <property type="evidence" value="ECO:0007669"/>
    <property type="project" value="InterPro"/>
</dbReference>
<keyword evidence="10" id="KW-0479">Metal-binding</keyword>
<proteinExistence type="predicted"/>
<evidence type="ECO:0000256" key="1">
    <source>
        <dbReference type="ARBA" id="ARBA00000085"/>
    </source>
</evidence>
<evidence type="ECO:0000256" key="5">
    <source>
        <dbReference type="ARBA" id="ARBA00017322"/>
    </source>
</evidence>
<accession>A0A0K2SGW3</accession>
<evidence type="ECO:0000256" key="7">
    <source>
        <dbReference type="ARBA" id="ARBA00022490"/>
    </source>
</evidence>
<dbReference type="InterPro" id="IPR003594">
    <property type="entry name" value="HATPase_dom"/>
</dbReference>
<keyword evidence="13" id="KW-0067">ATP-binding</keyword>
<keyword evidence="23" id="KW-1185">Reference proteome</keyword>
<dbReference type="Proteomes" id="UP000065807">
    <property type="component" value="Chromosome"/>
</dbReference>
<dbReference type="GO" id="GO:0046983">
    <property type="term" value="F:protein dimerization activity"/>
    <property type="evidence" value="ECO:0007669"/>
    <property type="project" value="InterPro"/>
</dbReference>
<dbReference type="OrthoDB" id="9760839at2"/>
<evidence type="ECO:0000256" key="2">
    <source>
        <dbReference type="ARBA" id="ARBA00001966"/>
    </source>
</evidence>
<evidence type="ECO:0000256" key="11">
    <source>
        <dbReference type="ARBA" id="ARBA00022741"/>
    </source>
</evidence>
<protein>
    <recommendedName>
        <fullName evidence="5">Oxygen sensor histidine kinase NreB</fullName>
        <ecNumber evidence="4">2.7.13.3</ecNumber>
    </recommendedName>
    <alternativeName>
        <fullName evidence="18">Nitrogen regulation protein B</fullName>
    </alternativeName>
</protein>
<keyword evidence="19" id="KW-0175">Coiled coil</keyword>
<evidence type="ECO:0000256" key="12">
    <source>
        <dbReference type="ARBA" id="ARBA00022777"/>
    </source>
</evidence>
<dbReference type="Gene3D" id="1.20.5.1930">
    <property type="match status" value="1"/>
</dbReference>
<keyword evidence="14" id="KW-0408">Iron</keyword>
<dbReference type="Pfam" id="PF25323">
    <property type="entry name" value="6TM_PilS"/>
    <property type="match status" value="1"/>
</dbReference>
<dbReference type="CDD" id="cd16917">
    <property type="entry name" value="HATPase_UhpB-NarQ-NarX-like"/>
    <property type="match status" value="1"/>
</dbReference>
<evidence type="ECO:0000256" key="8">
    <source>
        <dbReference type="ARBA" id="ARBA00022553"/>
    </source>
</evidence>
<dbReference type="SMART" id="SM00387">
    <property type="entry name" value="HATPase_c"/>
    <property type="match status" value="1"/>
</dbReference>
<gene>
    <name evidence="22" type="ORF">LIP_0217</name>
</gene>
<dbReference type="EC" id="2.7.13.3" evidence="4"/>
<evidence type="ECO:0000256" key="13">
    <source>
        <dbReference type="ARBA" id="ARBA00022840"/>
    </source>
</evidence>
<dbReference type="Pfam" id="PF02518">
    <property type="entry name" value="HATPase_c"/>
    <property type="match status" value="1"/>
</dbReference>
<keyword evidence="9" id="KW-0808">Transferase</keyword>
<evidence type="ECO:0000256" key="17">
    <source>
        <dbReference type="ARBA" id="ARBA00024827"/>
    </source>
</evidence>
<dbReference type="InterPro" id="IPR011712">
    <property type="entry name" value="Sig_transdc_His_kin_sub3_dim/P"/>
</dbReference>
<dbReference type="SUPFAM" id="SSF55874">
    <property type="entry name" value="ATPase domain of HSP90 chaperone/DNA topoisomerase II/histidine kinase"/>
    <property type="match status" value="1"/>
</dbReference>
<evidence type="ECO:0000256" key="14">
    <source>
        <dbReference type="ARBA" id="ARBA00023004"/>
    </source>
</evidence>
<evidence type="ECO:0000256" key="18">
    <source>
        <dbReference type="ARBA" id="ARBA00030800"/>
    </source>
</evidence>
<evidence type="ECO:0000256" key="4">
    <source>
        <dbReference type="ARBA" id="ARBA00012438"/>
    </source>
</evidence>
<feature type="transmembrane region" description="Helical" evidence="20">
    <location>
        <begin position="51"/>
        <end position="71"/>
    </location>
</feature>
<dbReference type="InterPro" id="IPR036890">
    <property type="entry name" value="HATPase_C_sf"/>
</dbReference>
<dbReference type="STRING" id="1555112.LIP_0217"/>
<comment type="subcellular location">
    <subcellularLocation>
        <location evidence="3">Cytoplasm</location>
    </subcellularLocation>
</comment>
<dbReference type="Pfam" id="PF07730">
    <property type="entry name" value="HisKA_3"/>
    <property type="match status" value="1"/>
</dbReference>
<keyword evidence="6" id="KW-0004">4Fe-4S</keyword>
<keyword evidence="8" id="KW-0597">Phosphoprotein</keyword>
<dbReference type="GO" id="GO:0005737">
    <property type="term" value="C:cytoplasm"/>
    <property type="evidence" value="ECO:0007669"/>
    <property type="project" value="UniProtKB-SubCell"/>
</dbReference>